<name>A0ABT9FHV7_9GAMM</name>
<keyword evidence="1" id="KW-0812">Transmembrane</keyword>
<proteinExistence type="predicted"/>
<accession>A0ABT9FHV7</accession>
<dbReference type="Proteomes" id="UP001177212">
    <property type="component" value="Unassembled WGS sequence"/>
</dbReference>
<dbReference type="EMBL" id="JAUYVT010000020">
    <property type="protein sequence ID" value="MDP2566382.1"/>
    <property type="molecule type" value="Genomic_DNA"/>
</dbReference>
<comment type="caution">
    <text evidence="2">The sequence shown here is derived from an EMBL/GenBank/DDBJ whole genome shotgun (WGS) entry which is preliminary data.</text>
</comment>
<feature type="transmembrane region" description="Helical" evidence="1">
    <location>
        <begin position="51"/>
        <end position="76"/>
    </location>
</feature>
<sequence>MMKNTIENMATKYHAQVVWFSLALAFLAIAVLSFGGADYLATKVKYDGWKFLPLFILAFYVFLVPFIAPLLDYSLSESKSEFKLTKVVKRVVPKSKAFVMMTMSWIVALVMLHGAYNVYEMNSTVRLLEQKVCMLKKNIYAPGSSVSSCFNIVL</sequence>
<organism evidence="2 3">
    <name type="scientific">Pseudoalteromonas marina</name>
    <dbReference type="NCBI Taxonomy" id="267375"/>
    <lineage>
        <taxon>Bacteria</taxon>
        <taxon>Pseudomonadati</taxon>
        <taxon>Pseudomonadota</taxon>
        <taxon>Gammaproteobacteria</taxon>
        <taxon>Alteromonadales</taxon>
        <taxon>Pseudoalteromonadaceae</taxon>
        <taxon>Pseudoalteromonas</taxon>
    </lineage>
</organism>
<feature type="transmembrane region" description="Helical" evidence="1">
    <location>
        <begin position="97"/>
        <end position="119"/>
    </location>
</feature>
<keyword evidence="1" id="KW-0472">Membrane</keyword>
<gene>
    <name evidence="2" type="ORF">Q8W34_17180</name>
</gene>
<evidence type="ECO:0000256" key="1">
    <source>
        <dbReference type="SAM" id="Phobius"/>
    </source>
</evidence>
<protein>
    <submittedName>
        <fullName evidence="2">Uncharacterized protein</fullName>
    </submittedName>
</protein>
<keyword evidence="3" id="KW-1185">Reference proteome</keyword>
<dbReference type="RefSeq" id="WP_305472994.1">
    <property type="nucleotide sequence ID" value="NZ_JAUYVT010000020.1"/>
</dbReference>
<evidence type="ECO:0000313" key="2">
    <source>
        <dbReference type="EMBL" id="MDP2566382.1"/>
    </source>
</evidence>
<reference evidence="2" key="1">
    <citation type="submission" date="2023-07" db="EMBL/GenBank/DDBJ databases">
        <title>Genome content predicts the carbon catabolic preferences of heterotrophic bacteria.</title>
        <authorList>
            <person name="Gralka M."/>
        </authorList>
    </citation>
    <scope>NUCLEOTIDE SEQUENCE</scope>
    <source>
        <strain evidence="2">4G09</strain>
    </source>
</reference>
<keyword evidence="1" id="KW-1133">Transmembrane helix</keyword>
<evidence type="ECO:0000313" key="3">
    <source>
        <dbReference type="Proteomes" id="UP001177212"/>
    </source>
</evidence>